<dbReference type="GO" id="GO:0003676">
    <property type="term" value="F:nucleic acid binding"/>
    <property type="evidence" value="ECO:0007669"/>
    <property type="project" value="InterPro"/>
</dbReference>
<organism evidence="2 3">
    <name type="scientific">Pyramidobacter porci</name>
    <dbReference type="NCBI Taxonomy" id="2605789"/>
    <lineage>
        <taxon>Bacteria</taxon>
        <taxon>Thermotogati</taxon>
        <taxon>Synergistota</taxon>
        <taxon>Synergistia</taxon>
        <taxon>Synergistales</taxon>
        <taxon>Dethiosulfovibrionaceae</taxon>
        <taxon>Pyramidobacter</taxon>
    </lineage>
</organism>
<accession>A0A6L5YG77</accession>
<dbReference type="SUPFAM" id="SSF46689">
    <property type="entry name" value="Homeodomain-like"/>
    <property type="match status" value="1"/>
</dbReference>
<dbReference type="GO" id="GO:0015074">
    <property type="term" value="P:DNA integration"/>
    <property type="evidence" value="ECO:0007669"/>
    <property type="project" value="InterPro"/>
</dbReference>
<name>A0A6L5YG77_9BACT</name>
<dbReference type="InterPro" id="IPR009057">
    <property type="entry name" value="Homeodomain-like_sf"/>
</dbReference>
<dbReference type="InterPro" id="IPR012337">
    <property type="entry name" value="RNaseH-like_sf"/>
</dbReference>
<dbReference type="InterPro" id="IPR055247">
    <property type="entry name" value="InsJ-like_HTH"/>
</dbReference>
<dbReference type="EMBL" id="VUNH01000022">
    <property type="protein sequence ID" value="MST56652.1"/>
    <property type="molecule type" value="Genomic_DNA"/>
</dbReference>
<comment type="caution">
    <text evidence="2">The sequence shown here is derived from an EMBL/GenBank/DDBJ whole genome shotgun (WGS) entry which is preliminary data.</text>
</comment>
<dbReference type="PANTHER" id="PTHR35004">
    <property type="entry name" value="TRANSPOSASE RV3428C-RELATED"/>
    <property type="match status" value="1"/>
</dbReference>
<reference evidence="2 3" key="1">
    <citation type="submission" date="2019-08" db="EMBL/GenBank/DDBJ databases">
        <title>In-depth cultivation of the pig gut microbiome towards novel bacterial diversity and tailored functional studies.</title>
        <authorList>
            <person name="Wylensek D."/>
            <person name="Hitch T.C.A."/>
            <person name="Clavel T."/>
        </authorList>
    </citation>
    <scope>NUCLEOTIDE SEQUENCE [LARGE SCALE GENOMIC DNA]</scope>
    <source>
        <strain evidence="2 3">SM-530-WT-4B</strain>
    </source>
</reference>
<proteinExistence type="predicted"/>
<dbReference type="InterPro" id="IPR001584">
    <property type="entry name" value="Integrase_cat-core"/>
</dbReference>
<dbReference type="Pfam" id="PF13518">
    <property type="entry name" value="HTH_28"/>
    <property type="match status" value="1"/>
</dbReference>
<evidence type="ECO:0000313" key="3">
    <source>
        <dbReference type="Proteomes" id="UP000473699"/>
    </source>
</evidence>
<feature type="non-terminal residue" evidence="2">
    <location>
        <position position="1"/>
    </location>
</feature>
<sequence>SVIKSPITVPGKCHSEIIASMKQERMTLLRKELNRIRVIGALVDGRMTNKEAAEKLGLCQRQIIRIKKKFIAQGTAGLIHGNRGRKSRHRIGDEVRESVLKAYREVYYDFNFSHFTEYLNEREGIKLSRASVVRILKDEGIRSKKGVRRRPKLHRSRPRKEAAGMLWQTDATSFEWFGRENGRAALHAYIDDASGIVVGAHFSENECMAGYVTALGMGIERYGLPMAIYSDRHAIFRSPKARARDDEDWIEGNEGNEAGKGEPSSCFGRGLKDLGIGQVFALTPEAKGRVERLWNTMQDRLPGELRLLGVSDISAANEVLPKLIVRHNRKFAVNPAEGEDVYVKPEGKVDWNFLFAR</sequence>
<dbReference type="Gene3D" id="3.30.420.10">
    <property type="entry name" value="Ribonuclease H-like superfamily/Ribonuclease H"/>
    <property type="match status" value="1"/>
</dbReference>
<gene>
    <name evidence="2" type="ORF">FYJ74_11555</name>
</gene>
<evidence type="ECO:0000259" key="1">
    <source>
        <dbReference type="PROSITE" id="PS50994"/>
    </source>
</evidence>
<dbReference type="PROSITE" id="PS50994">
    <property type="entry name" value="INTEGRASE"/>
    <property type="match status" value="1"/>
</dbReference>
<dbReference type="AlphaFoldDB" id="A0A6L5YG77"/>
<protein>
    <submittedName>
        <fullName evidence="2">ISNCY family transposase</fullName>
    </submittedName>
</protein>
<dbReference type="InterPro" id="IPR036397">
    <property type="entry name" value="RNaseH_sf"/>
</dbReference>
<keyword evidence="3" id="KW-1185">Reference proteome</keyword>
<evidence type="ECO:0000313" key="2">
    <source>
        <dbReference type="EMBL" id="MST56652.1"/>
    </source>
</evidence>
<dbReference type="NCBIfam" id="NF033594">
    <property type="entry name" value="transpos_ISNCY_2"/>
    <property type="match status" value="1"/>
</dbReference>
<dbReference type="SUPFAM" id="SSF53098">
    <property type="entry name" value="Ribonuclease H-like"/>
    <property type="match status" value="1"/>
</dbReference>
<feature type="domain" description="Integrase catalytic" evidence="1">
    <location>
        <begin position="154"/>
        <end position="353"/>
    </location>
</feature>
<feature type="non-terminal residue" evidence="2">
    <location>
        <position position="357"/>
    </location>
</feature>
<dbReference type="InterPro" id="IPR047797">
    <property type="entry name" value="ISNCY_transpos"/>
</dbReference>
<dbReference type="PANTHER" id="PTHR35004:SF7">
    <property type="entry name" value="INTEGRASE PROTEIN"/>
    <property type="match status" value="1"/>
</dbReference>
<dbReference type="Proteomes" id="UP000473699">
    <property type="component" value="Unassembled WGS sequence"/>
</dbReference>
<dbReference type="RefSeq" id="WP_154529722.1">
    <property type="nucleotide sequence ID" value="NZ_VUNH01000022.1"/>
</dbReference>